<dbReference type="Proteomes" id="UP000239446">
    <property type="component" value="Unassembled WGS sequence"/>
</dbReference>
<dbReference type="SMART" id="SM00091">
    <property type="entry name" value="PAS"/>
    <property type="match status" value="1"/>
</dbReference>
<dbReference type="SUPFAM" id="SSF55785">
    <property type="entry name" value="PYP-like sensor domain (PAS domain)"/>
    <property type="match status" value="1"/>
</dbReference>
<name>A0A2S6G6U8_9GAMM</name>
<dbReference type="AlphaFoldDB" id="A0A2S6G6U8"/>
<gene>
    <name evidence="3" type="ORF">B0H24_100956</name>
    <name evidence="2" type="ORF">BY455_11056</name>
</gene>
<evidence type="ECO:0000313" key="3">
    <source>
        <dbReference type="EMBL" id="PPK54878.1"/>
    </source>
</evidence>
<dbReference type="NCBIfam" id="TIGR00229">
    <property type="entry name" value="sensory_box"/>
    <property type="match status" value="1"/>
</dbReference>
<comment type="caution">
    <text evidence="3">The sequence shown here is derived from an EMBL/GenBank/DDBJ whole genome shotgun (WGS) entry which is preliminary data.</text>
</comment>
<evidence type="ECO:0000313" key="5">
    <source>
        <dbReference type="Proteomes" id="UP000239648"/>
    </source>
</evidence>
<reference evidence="2 5" key="1">
    <citation type="submission" date="2018-02" db="EMBL/GenBank/DDBJ databases">
        <title>Deep subsurface shale carbon reservoir microbial communities from Ohio and West Virginia, USA.</title>
        <authorList>
            <person name="Wrighton K."/>
        </authorList>
    </citation>
    <scope>NUCLEOTIDE SEQUENCE [LARGE SCALE GENOMIC DNA]</scope>
    <source>
        <strain evidence="2 5">UTICA-S1B6</strain>
    </source>
</reference>
<dbReference type="InterPro" id="IPR013655">
    <property type="entry name" value="PAS_fold_3"/>
</dbReference>
<evidence type="ECO:0000259" key="1">
    <source>
        <dbReference type="PROSITE" id="PS50112"/>
    </source>
</evidence>
<dbReference type="Proteomes" id="UP000239648">
    <property type="component" value="Unassembled WGS sequence"/>
</dbReference>
<dbReference type="InterPro" id="IPR000014">
    <property type="entry name" value="PAS"/>
</dbReference>
<protein>
    <submittedName>
        <fullName evidence="3">PAS domain S-box-containing protein</fullName>
    </submittedName>
</protein>
<feature type="domain" description="PAS" evidence="1">
    <location>
        <begin position="18"/>
        <end position="57"/>
    </location>
</feature>
<evidence type="ECO:0000313" key="2">
    <source>
        <dbReference type="EMBL" id="PPK51658.1"/>
    </source>
</evidence>
<evidence type="ECO:0000313" key="4">
    <source>
        <dbReference type="Proteomes" id="UP000239446"/>
    </source>
</evidence>
<dbReference type="EMBL" id="PTIU01000009">
    <property type="protein sequence ID" value="PPK54878.1"/>
    <property type="molecule type" value="Genomic_DNA"/>
</dbReference>
<dbReference type="Gene3D" id="3.30.450.20">
    <property type="entry name" value="PAS domain"/>
    <property type="match status" value="1"/>
</dbReference>
<dbReference type="InterPro" id="IPR035965">
    <property type="entry name" value="PAS-like_dom_sf"/>
</dbReference>
<dbReference type="OrthoDB" id="6846832at2"/>
<organism evidence="3 4">
    <name type="scientific">Marinobacter persicus</name>
    <dbReference type="NCBI Taxonomy" id="930118"/>
    <lineage>
        <taxon>Bacteria</taxon>
        <taxon>Pseudomonadati</taxon>
        <taxon>Pseudomonadota</taxon>
        <taxon>Gammaproteobacteria</taxon>
        <taxon>Pseudomonadales</taxon>
        <taxon>Marinobacteraceae</taxon>
        <taxon>Marinobacter</taxon>
    </lineage>
</organism>
<dbReference type="RefSeq" id="WP_104415987.1">
    <property type="nucleotide sequence ID" value="NZ_PTIT01000010.1"/>
</dbReference>
<dbReference type="CDD" id="cd00130">
    <property type="entry name" value="PAS"/>
    <property type="match status" value="1"/>
</dbReference>
<dbReference type="STRING" id="930118.SAMN05216429_102323"/>
<dbReference type="PROSITE" id="PS50112">
    <property type="entry name" value="PAS"/>
    <property type="match status" value="1"/>
</dbReference>
<sequence length="144" mass="16327">MSGYESFQVSQQASEQLLVLTDPQGQITYASDGFCQLVGYNEAKLKEQSFEKLRHPDMPKGPLNDLWKTLGRHESWMGMIRNRTADGKDLWLDAFVTPIADNSGNIIEYQAIYRRPSPLTIQRTQNVDHARGRGKRARLCSGGR</sequence>
<accession>A0A2S6G6U8</accession>
<keyword evidence="5" id="KW-1185">Reference proteome</keyword>
<dbReference type="Pfam" id="PF08447">
    <property type="entry name" value="PAS_3"/>
    <property type="match status" value="1"/>
</dbReference>
<proteinExistence type="predicted"/>
<dbReference type="EMBL" id="PTIT01000010">
    <property type="protein sequence ID" value="PPK51658.1"/>
    <property type="molecule type" value="Genomic_DNA"/>
</dbReference>
<reference evidence="3 4" key="2">
    <citation type="submission" date="2018-02" db="EMBL/GenBank/DDBJ databases">
        <title>Subsurface microbial communities from deep shales in Ohio and West Virginia, USA.</title>
        <authorList>
            <person name="Wrighton K."/>
        </authorList>
    </citation>
    <scope>NUCLEOTIDE SEQUENCE [LARGE SCALE GENOMIC DNA]</scope>
    <source>
        <strain evidence="3 4">UTICA-S1B9</strain>
    </source>
</reference>